<sequence>MSVDRDGSDSLEPGPTFRRREFCADRPLDAVSGPSSAVHVHHLQHVPYEPPAAIADWARDRGHELTGTHLHDGEPLPEPDEFDVLVVMGGPMGVYDDEEYPHLVDERELIRAVHEDGRPVLGVCLGAQLLAAALGADVYPHERSEIGWFPVEATDAAAESPLAPLGESYEALHWHGDTYDLPEGATQLARTETCEQQAFTIGNSLGLQFHLEATPKSVRDLVDAAGELGDGEHVQSEDELLDVGAPYEACREGLYEVLDRLAASA</sequence>
<dbReference type="GO" id="GO:0005829">
    <property type="term" value="C:cytosol"/>
    <property type="evidence" value="ECO:0007669"/>
    <property type="project" value="TreeGrafter"/>
</dbReference>
<dbReference type="PROSITE" id="PS51273">
    <property type="entry name" value="GATASE_TYPE_1"/>
    <property type="match status" value="1"/>
</dbReference>
<dbReference type="InterPro" id="IPR029062">
    <property type="entry name" value="Class_I_gatase-like"/>
</dbReference>
<reference evidence="2 3" key="1">
    <citation type="journal article" date="2019" name="Int. J. Syst. Evol. Microbiol.">
        <title>The Global Catalogue of Microorganisms (GCM) 10K type strain sequencing project: providing services to taxonomists for standard genome sequencing and annotation.</title>
        <authorList>
            <consortium name="The Broad Institute Genomics Platform"/>
            <consortium name="The Broad Institute Genome Sequencing Center for Infectious Disease"/>
            <person name="Wu L."/>
            <person name="Ma J."/>
        </authorList>
    </citation>
    <scope>NUCLEOTIDE SEQUENCE [LARGE SCALE GENOMIC DNA]</scope>
    <source>
        <strain evidence="2 3">JCM 16328</strain>
    </source>
</reference>
<dbReference type="PANTHER" id="PTHR42695">
    <property type="entry name" value="GLUTAMINE AMIDOTRANSFERASE YLR126C-RELATED"/>
    <property type="match status" value="1"/>
</dbReference>
<dbReference type="Gene3D" id="3.40.50.880">
    <property type="match status" value="1"/>
</dbReference>
<protein>
    <submittedName>
        <fullName evidence="2">Type 1 glutamine amidotransferase</fullName>
    </submittedName>
</protein>
<dbReference type="InterPro" id="IPR044992">
    <property type="entry name" value="ChyE-like"/>
</dbReference>
<dbReference type="FunFam" id="3.40.50.880:FF:000033">
    <property type="entry name" value="Glutamine amidotransferase class-I"/>
    <property type="match status" value="1"/>
</dbReference>
<dbReference type="AlphaFoldDB" id="A0AAV3T948"/>
<dbReference type="Proteomes" id="UP001500420">
    <property type="component" value="Unassembled WGS sequence"/>
</dbReference>
<dbReference type="PANTHER" id="PTHR42695:SF5">
    <property type="entry name" value="GLUTAMINE AMIDOTRANSFERASE YLR126C-RELATED"/>
    <property type="match status" value="1"/>
</dbReference>
<dbReference type="CDD" id="cd01741">
    <property type="entry name" value="GATase1_1"/>
    <property type="match status" value="1"/>
</dbReference>
<name>A0AAV3T948_9EURY</name>
<keyword evidence="2" id="KW-0315">Glutamine amidotransferase</keyword>
<dbReference type="EMBL" id="BAAADV010000001">
    <property type="protein sequence ID" value="GAA0666189.1"/>
    <property type="molecule type" value="Genomic_DNA"/>
</dbReference>
<accession>A0AAV3T948</accession>
<evidence type="ECO:0000313" key="2">
    <source>
        <dbReference type="EMBL" id="GAA0666189.1"/>
    </source>
</evidence>
<keyword evidence="3" id="KW-1185">Reference proteome</keyword>
<organism evidence="2 3">
    <name type="scientific">Natronoarchaeum mannanilyticum</name>
    <dbReference type="NCBI Taxonomy" id="926360"/>
    <lineage>
        <taxon>Archaea</taxon>
        <taxon>Methanobacteriati</taxon>
        <taxon>Methanobacteriota</taxon>
        <taxon>Stenosarchaea group</taxon>
        <taxon>Halobacteria</taxon>
        <taxon>Halobacteriales</taxon>
        <taxon>Natronoarchaeaceae</taxon>
    </lineage>
</organism>
<evidence type="ECO:0000259" key="1">
    <source>
        <dbReference type="Pfam" id="PF00117"/>
    </source>
</evidence>
<comment type="caution">
    <text evidence="2">The sequence shown here is derived from an EMBL/GenBank/DDBJ whole genome shotgun (WGS) entry which is preliminary data.</text>
</comment>
<evidence type="ECO:0000313" key="3">
    <source>
        <dbReference type="Proteomes" id="UP001500420"/>
    </source>
</evidence>
<dbReference type="SUPFAM" id="SSF52317">
    <property type="entry name" value="Class I glutamine amidotransferase-like"/>
    <property type="match status" value="1"/>
</dbReference>
<proteinExistence type="predicted"/>
<gene>
    <name evidence="2" type="ORF">GCM10009020_09250</name>
</gene>
<feature type="domain" description="Glutamine amidotransferase" evidence="1">
    <location>
        <begin position="79"/>
        <end position="216"/>
    </location>
</feature>
<dbReference type="InterPro" id="IPR017926">
    <property type="entry name" value="GATASE"/>
</dbReference>
<dbReference type="Pfam" id="PF00117">
    <property type="entry name" value="GATase"/>
    <property type="match status" value="1"/>
</dbReference>